<dbReference type="EC" id="2.3.1.189" evidence="4"/>
<evidence type="ECO:0000256" key="3">
    <source>
        <dbReference type="ARBA" id="ARBA00023315"/>
    </source>
</evidence>
<dbReference type="Proteomes" id="UP000371041">
    <property type="component" value="Chromosome"/>
</dbReference>
<feature type="binding site" evidence="4">
    <location>
        <begin position="143"/>
        <end position="148"/>
    </location>
    <ligand>
        <name>acetyl-CoA</name>
        <dbReference type="ChEBI" id="CHEBI:57288"/>
        <label>1</label>
    </ligand>
</feature>
<feature type="binding site" evidence="4">
    <location>
        <begin position="302"/>
        <end position="304"/>
    </location>
    <ligand>
        <name>acetyl-CoA</name>
        <dbReference type="ChEBI" id="CHEBI:57288"/>
        <label>2</label>
    </ligand>
</feature>
<keyword evidence="2 4" id="KW-0677">Repeat</keyword>
<feature type="binding site" evidence="4">
    <location>
        <position position="336"/>
    </location>
    <ligand>
        <name>1D-myo-inositol 2-(L-cysteinylamino)-2-deoxy-alpha-D-glucopyranoside</name>
        <dbReference type="ChEBI" id="CHEBI:58887"/>
    </ligand>
</feature>
<dbReference type="SUPFAM" id="SSF55729">
    <property type="entry name" value="Acyl-CoA N-acyltransferases (Nat)"/>
    <property type="match status" value="1"/>
</dbReference>
<dbReference type="Pfam" id="PF13508">
    <property type="entry name" value="Acetyltransf_7"/>
    <property type="match status" value="1"/>
</dbReference>
<dbReference type="Pfam" id="PF00583">
    <property type="entry name" value="Acetyltransf_1"/>
    <property type="match status" value="1"/>
</dbReference>
<feature type="domain" description="N-acetyltransferase" evidence="5">
    <location>
        <begin position="68"/>
        <end position="208"/>
    </location>
</feature>
<keyword evidence="1 4" id="KW-0808">Transferase</keyword>
<dbReference type="PANTHER" id="PTHR43617">
    <property type="entry name" value="L-AMINO ACID N-ACETYLTRANSFERASE"/>
    <property type="match status" value="1"/>
</dbReference>
<dbReference type="PROSITE" id="PS51186">
    <property type="entry name" value="GNAT"/>
    <property type="match status" value="2"/>
</dbReference>
<dbReference type="PIRSF" id="PIRSF021524">
    <property type="entry name" value="MSH_acetyltransferase"/>
    <property type="match status" value="1"/>
</dbReference>
<dbReference type="InterPro" id="IPR000182">
    <property type="entry name" value="GNAT_dom"/>
</dbReference>
<comment type="similarity">
    <text evidence="4">Belongs to the acetyltransferase family. MshD subfamily.</text>
</comment>
<name>A0A5Q3QLP4_9PSEU</name>
<accession>A0A5Q3QLP4</accession>
<dbReference type="NCBIfam" id="TIGR03448">
    <property type="entry name" value="mycothiol_MshD"/>
    <property type="match status" value="1"/>
</dbReference>
<dbReference type="InterPro" id="IPR016181">
    <property type="entry name" value="Acyl_CoA_acyltransferase"/>
</dbReference>
<evidence type="ECO:0000256" key="1">
    <source>
        <dbReference type="ARBA" id="ARBA00022679"/>
    </source>
</evidence>
<feature type="binding site" evidence="4">
    <location>
        <position position="290"/>
    </location>
    <ligand>
        <name>1D-myo-inositol 2-(L-cysteinylamino)-2-deoxy-alpha-D-glucopyranoside</name>
        <dbReference type="ChEBI" id="CHEBI:58887"/>
    </ligand>
</feature>
<dbReference type="InterPro" id="IPR050276">
    <property type="entry name" value="MshD_Acetyltransferase"/>
</dbReference>
<feature type="binding site" evidence="4">
    <location>
        <begin position="309"/>
        <end position="315"/>
    </location>
    <ligand>
        <name>acetyl-CoA</name>
        <dbReference type="ChEBI" id="CHEBI:57288"/>
        <label>2</label>
    </ligand>
</feature>
<dbReference type="Gene3D" id="3.40.630.30">
    <property type="match status" value="1"/>
</dbReference>
<keyword evidence="7" id="KW-1185">Reference proteome</keyword>
<feature type="binding site" evidence="4">
    <location>
        <begin position="135"/>
        <end position="137"/>
    </location>
    <ligand>
        <name>acetyl-CoA</name>
        <dbReference type="ChEBI" id="CHEBI:57288"/>
        <label>1</label>
    </ligand>
</feature>
<comment type="function">
    <text evidence="4">Catalyzes the transfer of acetyl from acetyl-CoA to desacetylmycothiol (Cys-GlcN-Ins) to form mycothiol.</text>
</comment>
<dbReference type="CDD" id="cd04301">
    <property type="entry name" value="NAT_SF"/>
    <property type="match status" value="2"/>
</dbReference>
<comment type="catalytic activity">
    <reaction evidence="4">
        <text>1D-myo-inositol 2-(L-cysteinylamino)-2-deoxy-alpha-D-glucopyranoside + acetyl-CoA = mycothiol + CoA + H(+)</text>
        <dbReference type="Rhea" id="RHEA:26172"/>
        <dbReference type="ChEBI" id="CHEBI:15378"/>
        <dbReference type="ChEBI" id="CHEBI:16768"/>
        <dbReference type="ChEBI" id="CHEBI:57287"/>
        <dbReference type="ChEBI" id="CHEBI:57288"/>
        <dbReference type="ChEBI" id="CHEBI:58887"/>
        <dbReference type="EC" id="2.3.1.189"/>
    </reaction>
</comment>
<feature type="binding site" evidence="4">
    <location>
        <position position="78"/>
    </location>
    <ligand>
        <name>1D-myo-inositol 2-(L-cysteinylamino)-2-deoxy-alpha-D-glucopyranoside</name>
        <dbReference type="ChEBI" id="CHEBI:58887"/>
    </ligand>
</feature>
<evidence type="ECO:0000259" key="5">
    <source>
        <dbReference type="PROSITE" id="PS51186"/>
    </source>
</evidence>
<dbReference type="AlphaFoldDB" id="A0A5Q3QLP4"/>
<dbReference type="GO" id="GO:0035447">
    <property type="term" value="F:mycothiol synthase activity"/>
    <property type="evidence" value="ECO:0007669"/>
    <property type="project" value="UniProtKB-UniRule"/>
</dbReference>
<comment type="caution">
    <text evidence="4">Lacks conserved residue(s) required for the propagation of feature annotation.</text>
</comment>
<dbReference type="PANTHER" id="PTHR43617:SF31">
    <property type="entry name" value="MYCOTHIOL ACETYLTRANSFERASE"/>
    <property type="match status" value="1"/>
</dbReference>
<proteinExistence type="inferred from homology"/>
<feature type="domain" description="N-acetyltransferase" evidence="5">
    <location>
        <begin position="223"/>
        <end position="364"/>
    </location>
</feature>
<feature type="binding site" evidence="4">
    <location>
        <position position="250"/>
    </location>
    <ligand>
        <name>1D-myo-inositol 2-(L-cysteinylamino)-2-deoxy-alpha-D-glucopyranoside</name>
        <dbReference type="ChEBI" id="CHEBI:58887"/>
    </ligand>
</feature>
<dbReference type="HAMAP" id="MF_01698">
    <property type="entry name" value="MshD"/>
    <property type="match status" value="1"/>
</dbReference>
<keyword evidence="3 4" id="KW-0012">Acyltransferase</keyword>
<evidence type="ECO:0000313" key="6">
    <source>
        <dbReference type="EMBL" id="QGK71747.1"/>
    </source>
</evidence>
<dbReference type="EMBL" id="CP045929">
    <property type="protein sequence ID" value="QGK71747.1"/>
    <property type="molecule type" value="Genomic_DNA"/>
</dbReference>
<evidence type="ECO:0000256" key="4">
    <source>
        <dbReference type="HAMAP-Rule" id="MF_01698"/>
    </source>
</evidence>
<evidence type="ECO:0000313" key="7">
    <source>
        <dbReference type="Proteomes" id="UP000371041"/>
    </source>
</evidence>
<sequence length="364" mass="40153">MRRALRAQSPVPQCTLRRCLRSAVVGADRRPRTGRDIGTVGVVVQLTWRNGLDSSEADEIMALLTHAEKIDGVAPVGEHVILRLTARRGVAEQIEPVQADVGGSEHYIVRGSRSELVGYAHLDTAAESGPLVAELAVHPDHRRLGIGTRLVQALVERVEIAEDSGTDSGSLRIWSHGEHPGALRLAERYGLHRVRELWRMGRMLQETDTDAPALPDVVTPEGVTIRAFRTGVDEAEVVRVNHRAFSWHPEQGDMSEEDLRRKEFEDWFDAAGFLLAVDEADRLLGFHWTKIHPDGAGEVYVVGVDPDTQGSGLGRALTAAGLQYLRDVGCTQVMLYVEGDNGPAIAVYRRLGFERWDTDVQFGL</sequence>
<gene>
    <name evidence="4 6" type="primary">mshD</name>
    <name evidence="6" type="ORF">GIY23_21500</name>
</gene>
<dbReference type="GO" id="GO:0010125">
    <property type="term" value="P:mycothiol biosynthetic process"/>
    <property type="evidence" value="ECO:0007669"/>
    <property type="project" value="UniProtKB-UniRule"/>
</dbReference>
<evidence type="ECO:0000256" key="2">
    <source>
        <dbReference type="ARBA" id="ARBA00022737"/>
    </source>
</evidence>
<dbReference type="GO" id="GO:0008999">
    <property type="term" value="F:protein-N-terminal-alanine acetyltransferase activity"/>
    <property type="evidence" value="ECO:0007669"/>
    <property type="project" value="TreeGrafter"/>
</dbReference>
<dbReference type="InterPro" id="IPR017813">
    <property type="entry name" value="Mycothiol_AcTrfase"/>
</dbReference>
<dbReference type="KEGG" id="sace:GIY23_21500"/>
<organism evidence="6 7">
    <name type="scientific">Allosaccharopolyspora coralli</name>
    <dbReference type="NCBI Taxonomy" id="2665642"/>
    <lineage>
        <taxon>Bacteria</taxon>
        <taxon>Bacillati</taxon>
        <taxon>Actinomycetota</taxon>
        <taxon>Actinomycetes</taxon>
        <taxon>Pseudonocardiales</taxon>
        <taxon>Pseudonocardiaceae</taxon>
        <taxon>Allosaccharopolyspora</taxon>
    </lineage>
</organism>
<feature type="binding site" evidence="4">
    <location>
        <position position="298"/>
    </location>
    <ligand>
        <name>1D-myo-inositol 2-(L-cysteinylamino)-2-deoxy-alpha-D-glucopyranoside</name>
        <dbReference type="ChEBI" id="CHEBI:58887"/>
    </ligand>
</feature>
<reference evidence="7" key="1">
    <citation type="submission" date="2019-11" db="EMBL/GenBank/DDBJ databases">
        <title>The complete genome sequence of Saccharopolyspora sp. E2A.</title>
        <authorList>
            <person name="Zhang G."/>
        </authorList>
    </citation>
    <scope>NUCLEOTIDE SEQUENCE [LARGE SCALE GENOMIC DNA]</scope>
    <source>
        <strain evidence="7">E2A</strain>
    </source>
</reference>
<protein>
    <recommendedName>
        <fullName evidence="4">Mycothiol acetyltransferase</fullName>
        <shortName evidence="4">MSH acetyltransferase</shortName>
        <ecNumber evidence="4">2.3.1.189</ecNumber>
    </recommendedName>
    <alternativeName>
        <fullName evidence="4">Mycothiol synthase</fullName>
    </alternativeName>
</protein>
<comment type="subunit">
    <text evidence="4">Monomer.</text>
</comment>